<feature type="domain" description="Methyltransferase type 12" evidence="4">
    <location>
        <begin position="48"/>
        <end position="143"/>
    </location>
</feature>
<organism evidence="5">
    <name type="scientific">Spongospora subterranea</name>
    <dbReference type="NCBI Taxonomy" id="70186"/>
    <lineage>
        <taxon>Eukaryota</taxon>
        <taxon>Sar</taxon>
        <taxon>Rhizaria</taxon>
        <taxon>Endomyxa</taxon>
        <taxon>Phytomyxea</taxon>
        <taxon>Plasmodiophorida</taxon>
        <taxon>Plasmodiophoridae</taxon>
        <taxon>Spongospora</taxon>
    </lineage>
</organism>
<evidence type="ECO:0000256" key="3">
    <source>
        <dbReference type="ARBA" id="ARBA00022691"/>
    </source>
</evidence>
<keyword evidence="3" id="KW-0949">S-adenosyl-L-methionine</keyword>
<dbReference type="InterPro" id="IPR029063">
    <property type="entry name" value="SAM-dependent_MTases_sf"/>
</dbReference>
<dbReference type="GO" id="GO:0008168">
    <property type="term" value="F:methyltransferase activity"/>
    <property type="evidence" value="ECO:0007669"/>
    <property type="project" value="UniProtKB-KW"/>
</dbReference>
<dbReference type="InterPro" id="IPR013217">
    <property type="entry name" value="Methyltransf_12"/>
</dbReference>
<dbReference type="PANTHER" id="PTHR43464:SF19">
    <property type="entry name" value="UBIQUINONE BIOSYNTHESIS O-METHYLTRANSFERASE, MITOCHONDRIAL"/>
    <property type="match status" value="1"/>
</dbReference>
<dbReference type="Gene3D" id="3.40.50.150">
    <property type="entry name" value="Vaccinia Virus protein VP39"/>
    <property type="match status" value="1"/>
</dbReference>
<keyword evidence="2" id="KW-0808">Transferase</keyword>
<dbReference type="Pfam" id="PF08242">
    <property type="entry name" value="Methyltransf_12"/>
    <property type="match status" value="1"/>
</dbReference>
<dbReference type="CDD" id="cd02440">
    <property type="entry name" value="AdoMet_MTases"/>
    <property type="match status" value="1"/>
</dbReference>
<name>A0A0H5RBQ4_9EUKA</name>
<protein>
    <recommendedName>
        <fullName evidence="4">Methyltransferase type 12 domain-containing protein</fullName>
    </recommendedName>
</protein>
<reference evidence="5" key="1">
    <citation type="submission" date="2015-04" db="EMBL/GenBank/DDBJ databases">
        <title>The genome sequence of the plant pathogenic Rhizarian Plasmodiophora brassicae reveals insights in its biotrophic life cycle and the origin of chitin synthesis.</title>
        <authorList>
            <person name="Schwelm A."/>
            <person name="Fogelqvist J."/>
            <person name="Knaust A."/>
            <person name="Julke S."/>
            <person name="Lilja T."/>
            <person name="Dhandapani V."/>
            <person name="Bonilla-Rosso G."/>
            <person name="Karlsson M."/>
            <person name="Shevchenko A."/>
            <person name="Choi S.R."/>
            <person name="Kim H.G."/>
            <person name="Park J.Y."/>
            <person name="Lim Y.P."/>
            <person name="Ludwig-Muller J."/>
            <person name="Dixelius C."/>
        </authorList>
    </citation>
    <scope>NUCLEOTIDE SEQUENCE</scope>
    <source>
        <tissue evidence="5">Potato root galls</tissue>
    </source>
</reference>
<dbReference type="EMBL" id="HACM01010774">
    <property type="protein sequence ID" value="CRZ11216.1"/>
    <property type="molecule type" value="Transcribed_RNA"/>
</dbReference>
<keyword evidence="1" id="KW-0489">Methyltransferase</keyword>
<dbReference type="AlphaFoldDB" id="A0A0H5RBQ4"/>
<accession>A0A0H5RBQ4</accession>
<dbReference type="PANTHER" id="PTHR43464">
    <property type="entry name" value="METHYLTRANSFERASE"/>
    <property type="match status" value="1"/>
</dbReference>
<evidence type="ECO:0000256" key="1">
    <source>
        <dbReference type="ARBA" id="ARBA00022603"/>
    </source>
</evidence>
<sequence length="232" mass="25867">MGSNDDAGAWGDALAGEYDSMAISGDLSTATMGKIQSLPWFQNQLRVLDFGCGTGMNSIKLASETGADVAAADTSTAMIEQVHRKLENLRPQISSRIHPIVCSPDASDIVADPEYDMILCSFVLHHVGDLLEPILVNLRQAMTKKNCRLCIFELEDSQRTRDAFDRKRALLCKHGSKPHIKVGRINNERMREYLEQAGFCIEYLEQGNVQTMVGDSSEIVDFYFYVAQRKDI</sequence>
<dbReference type="GO" id="GO:0032259">
    <property type="term" value="P:methylation"/>
    <property type="evidence" value="ECO:0007669"/>
    <property type="project" value="UniProtKB-KW"/>
</dbReference>
<proteinExistence type="predicted"/>
<dbReference type="SUPFAM" id="SSF53335">
    <property type="entry name" value="S-adenosyl-L-methionine-dependent methyltransferases"/>
    <property type="match status" value="1"/>
</dbReference>
<evidence type="ECO:0000259" key="4">
    <source>
        <dbReference type="Pfam" id="PF08242"/>
    </source>
</evidence>
<evidence type="ECO:0000256" key="2">
    <source>
        <dbReference type="ARBA" id="ARBA00022679"/>
    </source>
</evidence>
<evidence type="ECO:0000313" key="5">
    <source>
        <dbReference type="EMBL" id="CRZ11216.1"/>
    </source>
</evidence>